<reference evidence="6 7" key="1">
    <citation type="submission" date="2020-07" db="EMBL/GenBank/DDBJ databases">
        <title>Genomic Encyclopedia of Type Strains, Phase IV (KMG-V): Genome sequencing to study the core and pangenomes of soil and plant-associated prokaryotes.</title>
        <authorList>
            <person name="Whitman W."/>
        </authorList>
    </citation>
    <scope>NUCLEOTIDE SEQUENCE [LARGE SCALE GENOMIC DNA]</scope>
    <source>
        <strain evidence="6 7">SAS40</strain>
    </source>
</reference>
<dbReference type="PANTHER" id="PTHR30419">
    <property type="entry name" value="HTH-TYPE TRANSCRIPTIONAL REGULATOR YBHD"/>
    <property type="match status" value="1"/>
</dbReference>
<evidence type="ECO:0000256" key="1">
    <source>
        <dbReference type="ARBA" id="ARBA00009437"/>
    </source>
</evidence>
<dbReference type="AlphaFoldDB" id="A0A7Y9IYU3"/>
<dbReference type="Proteomes" id="UP000542125">
    <property type="component" value="Unassembled WGS sequence"/>
</dbReference>
<keyword evidence="7" id="KW-1185">Reference proteome</keyword>
<dbReference type="RefSeq" id="WP_179589280.1">
    <property type="nucleotide sequence ID" value="NZ_JACBYR010000002.1"/>
</dbReference>
<evidence type="ECO:0000256" key="2">
    <source>
        <dbReference type="ARBA" id="ARBA00023015"/>
    </source>
</evidence>
<keyword evidence="2" id="KW-0805">Transcription regulation</keyword>
<evidence type="ECO:0000259" key="5">
    <source>
        <dbReference type="PROSITE" id="PS50931"/>
    </source>
</evidence>
<dbReference type="PROSITE" id="PS50931">
    <property type="entry name" value="HTH_LYSR"/>
    <property type="match status" value="1"/>
</dbReference>
<dbReference type="SUPFAM" id="SSF46785">
    <property type="entry name" value="Winged helix' DNA-binding domain"/>
    <property type="match status" value="1"/>
</dbReference>
<dbReference type="GO" id="GO:0003700">
    <property type="term" value="F:DNA-binding transcription factor activity"/>
    <property type="evidence" value="ECO:0007669"/>
    <property type="project" value="InterPro"/>
</dbReference>
<dbReference type="InterPro" id="IPR036388">
    <property type="entry name" value="WH-like_DNA-bd_sf"/>
</dbReference>
<dbReference type="InterPro" id="IPR036390">
    <property type="entry name" value="WH_DNA-bd_sf"/>
</dbReference>
<feature type="domain" description="HTH lysR-type" evidence="5">
    <location>
        <begin position="5"/>
        <end position="62"/>
    </location>
</feature>
<dbReference type="PRINTS" id="PR00039">
    <property type="entry name" value="HTHLYSR"/>
</dbReference>
<accession>A0A7Y9IYU3</accession>
<sequence length="303" mass="33228">MSSQIDFLGIQAFLAIVETGSFQLAASQLNLSQTAISHRMRKLEDSLGVRLVVRTTREVTLTEAGRALLPRARSAVKELASSCDTVRKHGQHANDWLTIACLPTVAIGILTPLLLACRERWPDVPVRVFDNSVIEIAELVASRTAAFGITVLQSARPELAVERVIDEPFVLVCPEGHDLALRDHVRWHDLQHESLIRISLPSGNSMTIDDTLGAQRDTLRWRYEAQHNGMALEMVRGGLGLTIVPKLSVVGGQGLRTLTIADPPVVRALCVVTRRDTVLSAEDTWVKDRAVALIKAHVKGDVP</sequence>
<comment type="similarity">
    <text evidence="1">Belongs to the LysR transcriptional regulatory family.</text>
</comment>
<name>A0A7Y9IYU3_9BURK</name>
<organism evidence="6 7">
    <name type="scientific">Pigmentiphaga litoralis</name>
    <dbReference type="NCBI Taxonomy" id="516702"/>
    <lineage>
        <taxon>Bacteria</taxon>
        <taxon>Pseudomonadati</taxon>
        <taxon>Pseudomonadota</taxon>
        <taxon>Betaproteobacteria</taxon>
        <taxon>Burkholderiales</taxon>
        <taxon>Alcaligenaceae</taxon>
        <taxon>Pigmentiphaga</taxon>
    </lineage>
</organism>
<dbReference type="SUPFAM" id="SSF53850">
    <property type="entry name" value="Periplasmic binding protein-like II"/>
    <property type="match status" value="1"/>
</dbReference>
<evidence type="ECO:0000256" key="4">
    <source>
        <dbReference type="ARBA" id="ARBA00023163"/>
    </source>
</evidence>
<protein>
    <submittedName>
        <fullName evidence="6">DNA-binding transcriptional LysR family regulator</fullName>
    </submittedName>
</protein>
<dbReference type="InterPro" id="IPR050950">
    <property type="entry name" value="HTH-type_LysR_regulators"/>
</dbReference>
<evidence type="ECO:0000313" key="6">
    <source>
        <dbReference type="EMBL" id="NYE85315.1"/>
    </source>
</evidence>
<dbReference type="Gene3D" id="3.40.190.290">
    <property type="match status" value="1"/>
</dbReference>
<dbReference type="InterPro" id="IPR005119">
    <property type="entry name" value="LysR_subst-bd"/>
</dbReference>
<dbReference type="FunFam" id="1.10.10.10:FF:000001">
    <property type="entry name" value="LysR family transcriptional regulator"/>
    <property type="match status" value="1"/>
</dbReference>
<keyword evidence="3 6" id="KW-0238">DNA-binding</keyword>
<dbReference type="GO" id="GO:0003677">
    <property type="term" value="F:DNA binding"/>
    <property type="evidence" value="ECO:0007669"/>
    <property type="project" value="UniProtKB-KW"/>
</dbReference>
<evidence type="ECO:0000256" key="3">
    <source>
        <dbReference type="ARBA" id="ARBA00023125"/>
    </source>
</evidence>
<evidence type="ECO:0000313" key="7">
    <source>
        <dbReference type="Proteomes" id="UP000542125"/>
    </source>
</evidence>
<gene>
    <name evidence="6" type="ORF">FHW18_004622</name>
</gene>
<dbReference type="Pfam" id="PF03466">
    <property type="entry name" value="LysR_substrate"/>
    <property type="match status" value="1"/>
</dbReference>
<dbReference type="GO" id="GO:0005829">
    <property type="term" value="C:cytosol"/>
    <property type="evidence" value="ECO:0007669"/>
    <property type="project" value="TreeGrafter"/>
</dbReference>
<dbReference type="Gene3D" id="1.10.10.10">
    <property type="entry name" value="Winged helix-like DNA-binding domain superfamily/Winged helix DNA-binding domain"/>
    <property type="match status" value="1"/>
</dbReference>
<dbReference type="EMBL" id="JACBYR010000002">
    <property type="protein sequence ID" value="NYE85315.1"/>
    <property type="molecule type" value="Genomic_DNA"/>
</dbReference>
<dbReference type="CDD" id="cd08440">
    <property type="entry name" value="PBP2_LTTR_like_4"/>
    <property type="match status" value="1"/>
</dbReference>
<dbReference type="Pfam" id="PF00126">
    <property type="entry name" value="HTH_1"/>
    <property type="match status" value="1"/>
</dbReference>
<proteinExistence type="inferred from homology"/>
<keyword evidence="4" id="KW-0804">Transcription</keyword>
<dbReference type="PANTHER" id="PTHR30419:SF8">
    <property type="entry name" value="NITROGEN ASSIMILATION TRANSCRIPTIONAL ACTIVATOR-RELATED"/>
    <property type="match status" value="1"/>
</dbReference>
<dbReference type="InterPro" id="IPR000847">
    <property type="entry name" value="LysR_HTH_N"/>
</dbReference>
<comment type="caution">
    <text evidence="6">The sequence shown here is derived from an EMBL/GenBank/DDBJ whole genome shotgun (WGS) entry which is preliminary data.</text>
</comment>